<dbReference type="InterPro" id="IPR013525">
    <property type="entry name" value="ABC2_TM"/>
</dbReference>
<feature type="transmembrane region" description="Helical" evidence="5">
    <location>
        <begin position="17"/>
        <end position="35"/>
    </location>
</feature>
<dbReference type="AlphaFoldDB" id="A0A9D1RX31"/>
<evidence type="ECO:0000313" key="7">
    <source>
        <dbReference type="EMBL" id="HIW95105.1"/>
    </source>
</evidence>
<dbReference type="Pfam" id="PF01061">
    <property type="entry name" value="ABC2_membrane"/>
    <property type="match status" value="1"/>
</dbReference>
<evidence type="ECO:0000259" key="6">
    <source>
        <dbReference type="Pfam" id="PF01061"/>
    </source>
</evidence>
<keyword evidence="2 5" id="KW-0812">Transmembrane</keyword>
<dbReference type="GO" id="GO:0140359">
    <property type="term" value="F:ABC-type transporter activity"/>
    <property type="evidence" value="ECO:0007669"/>
    <property type="project" value="InterPro"/>
</dbReference>
<protein>
    <submittedName>
        <fullName evidence="7">ABC transporter permease</fullName>
    </submittedName>
</protein>
<keyword evidence="4 5" id="KW-0472">Membrane</keyword>
<name>A0A9D1RX31_9CORY</name>
<feature type="domain" description="ABC-2 type transporter transmembrane" evidence="6">
    <location>
        <begin position="4"/>
        <end position="171"/>
    </location>
</feature>
<reference evidence="7" key="2">
    <citation type="submission" date="2021-04" db="EMBL/GenBank/DDBJ databases">
        <authorList>
            <person name="Gilroy R."/>
        </authorList>
    </citation>
    <scope>NUCLEOTIDE SEQUENCE</scope>
    <source>
        <strain evidence="7">4376</strain>
    </source>
</reference>
<comment type="caution">
    <text evidence="7">The sequence shown here is derived from an EMBL/GenBank/DDBJ whole genome shotgun (WGS) entry which is preliminary data.</text>
</comment>
<evidence type="ECO:0000256" key="5">
    <source>
        <dbReference type="SAM" id="Phobius"/>
    </source>
</evidence>
<evidence type="ECO:0000256" key="2">
    <source>
        <dbReference type="ARBA" id="ARBA00022692"/>
    </source>
</evidence>
<feature type="transmembrane region" description="Helical" evidence="5">
    <location>
        <begin position="130"/>
        <end position="150"/>
    </location>
</feature>
<keyword evidence="3 5" id="KW-1133">Transmembrane helix</keyword>
<dbReference type="EMBL" id="DXFZ01000017">
    <property type="protein sequence ID" value="HIW95105.1"/>
    <property type="molecule type" value="Genomic_DNA"/>
</dbReference>
<organism evidence="7 8">
    <name type="scientific">Candidatus Corynebacterium gallistercoris</name>
    <dbReference type="NCBI Taxonomy" id="2838530"/>
    <lineage>
        <taxon>Bacteria</taxon>
        <taxon>Bacillati</taxon>
        <taxon>Actinomycetota</taxon>
        <taxon>Actinomycetes</taxon>
        <taxon>Mycobacteriales</taxon>
        <taxon>Corynebacteriaceae</taxon>
        <taxon>Corynebacterium</taxon>
    </lineage>
</organism>
<evidence type="ECO:0000313" key="8">
    <source>
        <dbReference type="Proteomes" id="UP000824189"/>
    </source>
</evidence>
<reference evidence="7" key="1">
    <citation type="journal article" date="2021" name="PeerJ">
        <title>Extensive microbial diversity within the chicken gut microbiome revealed by metagenomics and culture.</title>
        <authorList>
            <person name="Gilroy R."/>
            <person name="Ravi A."/>
            <person name="Getino M."/>
            <person name="Pursley I."/>
            <person name="Horton D.L."/>
            <person name="Alikhan N.F."/>
            <person name="Baker D."/>
            <person name="Gharbi K."/>
            <person name="Hall N."/>
            <person name="Watson M."/>
            <person name="Adriaenssens E.M."/>
            <person name="Foster-Nyarko E."/>
            <person name="Jarju S."/>
            <person name="Secka A."/>
            <person name="Antonio M."/>
            <person name="Oren A."/>
            <person name="Chaudhuri R.R."/>
            <person name="La Ragione R."/>
            <person name="Hildebrand F."/>
            <person name="Pallen M.J."/>
        </authorList>
    </citation>
    <scope>NUCLEOTIDE SEQUENCE</scope>
    <source>
        <strain evidence="7">4376</strain>
    </source>
</reference>
<dbReference type="Proteomes" id="UP000824189">
    <property type="component" value="Unassembled WGS sequence"/>
</dbReference>
<sequence>MTSLAIAEWKQFRRNKVILSMVLITALGVPALMMGTLSTDTPEDARASGGIALELFLLLAALLVLYYSVLSMTTTRRDEGVLKRLRTGEATDVQILMAICAPSTIFVLIAGIAMPGLVLAMGSAIPVNPALYVVALVLSVVVAASLAFITSAFTKNAEAAQITSMPIVVLGMASQSGVRGLMPDNAQQIIDNTPFALLMDLVNLGWSGNPGAIVLSGTDAGFTPMAAGDVWQEGGIMVAKLLAWCVVLVVAAKHYMQWETRR</sequence>
<accession>A0A9D1RX31</accession>
<gene>
    <name evidence="7" type="ORF">H9867_01245</name>
</gene>
<dbReference type="GO" id="GO:0016020">
    <property type="term" value="C:membrane"/>
    <property type="evidence" value="ECO:0007669"/>
    <property type="project" value="UniProtKB-SubCell"/>
</dbReference>
<feature type="transmembrane region" description="Helical" evidence="5">
    <location>
        <begin position="55"/>
        <end position="74"/>
    </location>
</feature>
<evidence type="ECO:0000256" key="3">
    <source>
        <dbReference type="ARBA" id="ARBA00022989"/>
    </source>
</evidence>
<evidence type="ECO:0000256" key="1">
    <source>
        <dbReference type="ARBA" id="ARBA00004141"/>
    </source>
</evidence>
<feature type="transmembrane region" description="Helical" evidence="5">
    <location>
        <begin position="95"/>
        <end position="118"/>
    </location>
</feature>
<evidence type="ECO:0000256" key="4">
    <source>
        <dbReference type="ARBA" id="ARBA00023136"/>
    </source>
</evidence>
<proteinExistence type="predicted"/>
<comment type="subcellular location">
    <subcellularLocation>
        <location evidence="1">Membrane</location>
        <topology evidence="1">Multi-pass membrane protein</topology>
    </subcellularLocation>
</comment>
<feature type="transmembrane region" description="Helical" evidence="5">
    <location>
        <begin position="234"/>
        <end position="252"/>
    </location>
</feature>